<evidence type="ECO:0000313" key="4">
    <source>
        <dbReference type="Proteomes" id="UP000224854"/>
    </source>
</evidence>
<accession>A0A2C5YYJ6</accession>
<feature type="transmembrane region" description="Helical" evidence="2">
    <location>
        <begin position="20"/>
        <end position="42"/>
    </location>
</feature>
<protein>
    <submittedName>
        <fullName evidence="3">Uncharacterized protein</fullName>
    </submittedName>
</protein>
<sequence length="88" mass="10027">MYKMSILLSSDSRSEIEGVRWILIRRSVLGIIFMAILTLGTLRYTSYVSQQRKEEAERLRKQEEQLRRDGGRKDHSSAADAAAILAAN</sequence>
<feature type="compositionally biased region" description="Basic and acidic residues" evidence="1">
    <location>
        <begin position="58"/>
        <end position="77"/>
    </location>
</feature>
<evidence type="ECO:0000313" key="3">
    <source>
        <dbReference type="EMBL" id="PHH72580.1"/>
    </source>
</evidence>
<name>A0A2C5YYJ6_9HYPO</name>
<gene>
    <name evidence="3" type="ORF">CDD82_5907</name>
</gene>
<organism evidence="3 4">
    <name type="scientific">Ophiocordyceps australis</name>
    <dbReference type="NCBI Taxonomy" id="1399860"/>
    <lineage>
        <taxon>Eukaryota</taxon>
        <taxon>Fungi</taxon>
        <taxon>Dikarya</taxon>
        <taxon>Ascomycota</taxon>
        <taxon>Pezizomycotina</taxon>
        <taxon>Sordariomycetes</taxon>
        <taxon>Hypocreomycetidae</taxon>
        <taxon>Hypocreales</taxon>
        <taxon>Ophiocordycipitaceae</taxon>
        <taxon>Ophiocordyceps</taxon>
    </lineage>
</organism>
<dbReference type="EMBL" id="NJEU01000573">
    <property type="protein sequence ID" value="PHH72580.1"/>
    <property type="molecule type" value="Genomic_DNA"/>
</dbReference>
<feature type="region of interest" description="Disordered" evidence="1">
    <location>
        <begin position="58"/>
        <end position="88"/>
    </location>
</feature>
<dbReference type="OrthoDB" id="5424147at2759"/>
<feature type="compositionally biased region" description="Low complexity" evidence="1">
    <location>
        <begin position="78"/>
        <end position="88"/>
    </location>
</feature>
<dbReference type="Proteomes" id="UP000224854">
    <property type="component" value="Unassembled WGS sequence"/>
</dbReference>
<evidence type="ECO:0000256" key="2">
    <source>
        <dbReference type="SAM" id="Phobius"/>
    </source>
</evidence>
<keyword evidence="2" id="KW-0812">Transmembrane</keyword>
<comment type="caution">
    <text evidence="3">The sequence shown here is derived from an EMBL/GenBank/DDBJ whole genome shotgun (WGS) entry which is preliminary data.</text>
</comment>
<keyword evidence="2" id="KW-0472">Membrane</keyword>
<keyword evidence="2" id="KW-1133">Transmembrane helix</keyword>
<evidence type="ECO:0000256" key="1">
    <source>
        <dbReference type="SAM" id="MobiDB-lite"/>
    </source>
</evidence>
<dbReference type="AlphaFoldDB" id="A0A2C5YYJ6"/>
<reference evidence="3 4" key="1">
    <citation type="submission" date="2017-06" db="EMBL/GenBank/DDBJ databases">
        <title>Ant-infecting Ophiocordyceps genomes reveal a high diversity of potential behavioral manipulation genes and a possible major role for enterotoxins.</title>
        <authorList>
            <person name="De Bekker C."/>
            <person name="Evans H.C."/>
            <person name="Brachmann A."/>
            <person name="Hughes D.P."/>
        </authorList>
    </citation>
    <scope>NUCLEOTIDE SEQUENCE [LARGE SCALE GENOMIC DNA]</scope>
    <source>
        <strain evidence="3 4">1348a</strain>
    </source>
</reference>
<proteinExistence type="predicted"/>
<keyword evidence="4" id="KW-1185">Reference proteome</keyword>